<dbReference type="Proteomes" id="UP001221757">
    <property type="component" value="Unassembled WGS sequence"/>
</dbReference>
<proteinExistence type="predicted"/>
<evidence type="ECO:0000313" key="1">
    <source>
        <dbReference type="EMBL" id="KAJ7700149.1"/>
    </source>
</evidence>
<dbReference type="InterPro" id="IPR022234">
    <property type="entry name" value="DUF3759"/>
</dbReference>
<accession>A0AAD7DXE5</accession>
<evidence type="ECO:0000313" key="2">
    <source>
        <dbReference type="Proteomes" id="UP001221757"/>
    </source>
</evidence>
<dbReference type="AlphaFoldDB" id="A0AAD7DXE5"/>
<protein>
    <recommendedName>
        <fullName evidence="3">CipC protein</fullName>
    </recommendedName>
</protein>
<keyword evidence="2" id="KW-1185">Reference proteome</keyword>
<sequence length="110" mass="12416">MPFWHHHDDEKAYHEVLATEPEHKAKISHELIAGAAAFEAAKKYEEHCKANGKPESHAMAKELIAGFTGAFIDRMVETKGLDELDTQKAKHEAAKRAHERSEVVLVEQFN</sequence>
<evidence type="ECO:0008006" key="3">
    <source>
        <dbReference type="Google" id="ProtNLM"/>
    </source>
</evidence>
<dbReference type="EMBL" id="JARKIE010000021">
    <property type="protein sequence ID" value="KAJ7700149.1"/>
    <property type="molecule type" value="Genomic_DNA"/>
</dbReference>
<dbReference type="PANTHER" id="PTHR37450:SF1">
    <property type="entry name" value="CIPC PROTEIN"/>
    <property type="match status" value="1"/>
</dbReference>
<dbReference type="PANTHER" id="PTHR37450">
    <property type="entry name" value="CIPC PROTEIN"/>
    <property type="match status" value="1"/>
</dbReference>
<dbReference type="Pfam" id="PF12585">
    <property type="entry name" value="DUF3759"/>
    <property type="match status" value="1"/>
</dbReference>
<gene>
    <name evidence="1" type="ORF">B0H17DRAFT_1048798</name>
</gene>
<comment type="caution">
    <text evidence="1">The sequence shown here is derived from an EMBL/GenBank/DDBJ whole genome shotgun (WGS) entry which is preliminary data.</text>
</comment>
<organism evidence="1 2">
    <name type="scientific">Mycena rosella</name>
    <name type="common">Pink bonnet</name>
    <name type="synonym">Agaricus rosellus</name>
    <dbReference type="NCBI Taxonomy" id="1033263"/>
    <lineage>
        <taxon>Eukaryota</taxon>
        <taxon>Fungi</taxon>
        <taxon>Dikarya</taxon>
        <taxon>Basidiomycota</taxon>
        <taxon>Agaricomycotina</taxon>
        <taxon>Agaricomycetes</taxon>
        <taxon>Agaricomycetidae</taxon>
        <taxon>Agaricales</taxon>
        <taxon>Marasmiineae</taxon>
        <taxon>Mycenaceae</taxon>
        <taxon>Mycena</taxon>
    </lineage>
</organism>
<name>A0AAD7DXE5_MYCRO</name>
<reference evidence="1" key="1">
    <citation type="submission" date="2023-03" db="EMBL/GenBank/DDBJ databases">
        <title>Massive genome expansion in bonnet fungi (Mycena s.s.) driven by repeated elements and novel gene families across ecological guilds.</title>
        <authorList>
            <consortium name="Lawrence Berkeley National Laboratory"/>
            <person name="Harder C.B."/>
            <person name="Miyauchi S."/>
            <person name="Viragh M."/>
            <person name="Kuo A."/>
            <person name="Thoen E."/>
            <person name="Andreopoulos B."/>
            <person name="Lu D."/>
            <person name="Skrede I."/>
            <person name="Drula E."/>
            <person name="Henrissat B."/>
            <person name="Morin E."/>
            <person name="Kohler A."/>
            <person name="Barry K."/>
            <person name="LaButti K."/>
            <person name="Morin E."/>
            <person name="Salamov A."/>
            <person name="Lipzen A."/>
            <person name="Mereny Z."/>
            <person name="Hegedus B."/>
            <person name="Baldrian P."/>
            <person name="Stursova M."/>
            <person name="Weitz H."/>
            <person name="Taylor A."/>
            <person name="Grigoriev I.V."/>
            <person name="Nagy L.G."/>
            <person name="Martin F."/>
            <person name="Kauserud H."/>
        </authorList>
    </citation>
    <scope>NUCLEOTIDE SEQUENCE</scope>
    <source>
        <strain evidence="1">CBHHK067</strain>
    </source>
</reference>